<gene>
    <name evidence="4" type="ORF">CSQ87_03430</name>
</gene>
<sequence length="329" mass="35767">MAANTGKSNSNKNTTQAQRKPKPATRKARQAAAEAAAKARAEQAAKDRRTQTIIGVAVVVIIALVLGLIGFNIWKSNHPTQDTGEYNKAWSEVQKAEPKPAHSTEKGGFVLSKNGLDKPVKGVPTVAVYMDFMCPGCGAMERQLGTTYQQMVDAGQINLEIHPMAFMDRYSTDEYSTRAGNAAIEIAESDSDPNHLLKFIELMYAEDFQPNESDYQPVSNDDIKGRAIAAGVSESVAAKATDKDYQYKSWLSAMSTFTPLRSELWNRSGQLKGQMSTPTITVNGTYWDRNKLGTTDMRTGLLKAIGLDSSAVGKEGKLPSLGTGTELTY</sequence>
<feature type="region of interest" description="Disordered" evidence="1">
    <location>
        <begin position="1"/>
        <end position="36"/>
    </location>
</feature>
<dbReference type="OrthoDB" id="117402at2"/>
<evidence type="ECO:0000259" key="3">
    <source>
        <dbReference type="Pfam" id="PF13462"/>
    </source>
</evidence>
<proteinExistence type="predicted"/>
<keyword evidence="2" id="KW-0472">Membrane</keyword>
<accession>A0A2M9HGG1</accession>
<dbReference type="Gene3D" id="3.40.30.10">
    <property type="entry name" value="Glutaredoxin"/>
    <property type="match status" value="1"/>
</dbReference>
<dbReference type="EMBL" id="PEBK01000002">
    <property type="protein sequence ID" value="PJM75918.1"/>
    <property type="molecule type" value="Genomic_DNA"/>
</dbReference>
<keyword evidence="2" id="KW-1133">Transmembrane helix</keyword>
<evidence type="ECO:0000256" key="2">
    <source>
        <dbReference type="SAM" id="Phobius"/>
    </source>
</evidence>
<feature type="domain" description="Thioredoxin-like fold" evidence="3">
    <location>
        <begin position="125"/>
        <end position="290"/>
    </location>
</feature>
<dbReference type="AlphaFoldDB" id="A0A2M9HGG1"/>
<evidence type="ECO:0000313" key="5">
    <source>
        <dbReference type="Proteomes" id="UP000231451"/>
    </source>
</evidence>
<organism evidence="4 5">
    <name type="scientific">Bifidobacterium simiarum</name>
    <dbReference type="NCBI Taxonomy" id="2045441"/>
    <lineage>
        <taxon>Bacteria</taxon>
        <taxon>Bacillati</taxon>
        <taxon>Actinomycetota</taxon>
        <taxon>Actinomycetes</taxon>
        <taxon>Bifidobacteriales</taxon>
        <taxon>Bifidobacteriaceae</taxon>
        <taxon>Bifidobacterium</taxon>
    </lineage>
</organism>
<dbReference type="SUPFAM" id="SSF52833">
    <property type="entry name" value="Thioredoxin-like"/>
    <property type="match status" value="1"/>
</dbReference>
<evidence type="ECO:0000313" key="4">
    <source>
        <dbReference type="EMBL" id="PJM75918.1"/>
    </source>
</evidence>
<reference evidence="4 5" key="1">
    <citation type="submission" date="2017-10" db="EMBL/GenBank/DDBJ databases">
        <title>Draft genome sequences of strains TRE 1, TRE 9, TRE H and TRI 7, isolated from tamarins, belonging to four potential novel Bifidobacterium species.</title>
        <authorList>
            <person name="Mattarelli P."/>
            <person name="Modesto M."/>
            <person name="Puglisi E."/>
            <person name="Morelli L."/>
            <person name="Spezio C."/>
            <person name="Bonetti A."/>
            <person name="Sandri C."/>
        </authorList>
    </citation>
    <scope>NUCLEOTIDE SEQUENCE [LARGE SCALE GENOMIC DNA]</scope>
    <source>
        <strain evidence="5">TRI7</strain>
    </source>
</reference>
<feature type="transmembrane region" description="Helical" evidence="2">
    <location>
        <begin position="53"/>
        <end position="74"/>
    </location>
</feature>
<feature type="compositionally biased region" description="Basic residues" evidence="1">
    <location>
        <begin position="19"/>
        <end position="29"/>
    </location>
</feature>
<name>A0A2M9HGG1_9BIFI</name>
<keyword evidence="2" id="KW-0812">Transmembrane</keyword>
<protein>
    <submittedName>
        <fullName evidence="4">Disulfide bond formation protein DsbA</fullName>
    </submittedName>
</protein>
<dbReference type="RefSeq" id="WP_100512452.1">
    <property type="nucleotide sequence ID" value="NZ_PEBK01000002.1"/>
</dbReference>
<keyword evidence="5" id="KW-1185">Reference proteome</keyword>
<dbReference type="Proteomes" id="UP000231451">
    <property type="component" value="Unassembled WGS sequence"/>
</dbReference>
<dbReference type="InterPro" id="IPR036249">
    <property type="entry name" value="Thioredoxin-like_sf"/>
</dbReference>
<feature type="compositionally biased region" description="Low complexity" evidence="1">
    <location>
        <begin position="1"/>
        <end position="18"/>
    </location>
</feature>
<evidence type="ECO:0000256" key="1">
    <source>
        <dbReference type="SAM" id="MobiDB-lite"/>
    </source>
</evidence>
<comment type="caution">
    <text evidence="4">The sequence shown here is derived from an EMBL/GenBank/DDBJ whole genome shotgun (WGS) entry which is preliminary data.</text>
</comment>
<dbReference type="Pfam" id="PF13462">
    <property type="entry name" value="Thioredoxin_4"/>
    <property type="match status" value="1"/>
</dbReference>
<dbReference type="InterPro" id="IPR012336">
    <property type="entry name" value="Thioredoxin-like_fold"/>
</dbReference>